<evidence type="ECO:0000259" key="6">
    <source>
        <dbReference type="Pfam" id="PF08281"/>
    </source>
</evidence>
<protein>
    <submittedName>
        <fullName evidence="7">RNA polymerase subunit sigma-70</fullName>
    </submittedName>
</protein>
<evidence type="ECO:0000256" key="4">
    <source>
        <dbReference type="ARBA" id="ARBA00023163"/>
    </source>
</evidence>
<evidence type="ECO:0000256" key="1">
    <source>
        <dbReference type="ARBA" id="ARBA00010641"/>
    </source>
</evidence>
<dbReference type="InterPro" id="IPR039425">
    <property type="entry name" value="RNA_pol_sigma-70-like"/>
</dbReference>
<dbReference type="Gene3D" id="1.10.1740.10">
    <property type="match status" value="1"/>
</dbReference>
<dbReference type="AlphaFoldDB" id="A0A2S0VXW2"/>
<dbReference type="InterPro" id="IPR014284">
    <property type="entry name" value="RNA_pol_sigma-70_dom"/>
</dbReference>
<name>A0A2S0VXW2_9ALTE</name>
<sequence>MEHQNKQIYQVYLSARDNLTQLVSIIVPSKEVEDIVQETYVKVCQQVDSNDLHNPRSFMMKTAKNLALDYLKRAETRLVSGYDESFETGVEEIFNPSHDTCTQAQNNQELATFCQAVSLLPTQTRKAFVLKRVFGYSQKEIAQELNIAEKTVEKHISNGFKKCGQYMRERGFI</sequence>
<evidence type="ECO:0000313" key="7">
    <source>
        <dbReference type="EMBL" id="AWB68960.1"/>
    </source>
</evidence>
<dbReference type="InterPro" id="IPR013325">
    <property type="entry name" value="RNA_pol_sigma_r2"/>
</dbReference>
<dbReference type="Proteomes" id="UP000244441">
    <property type="component" value="Chromosome"/>
</dbReference>
<dbReference type="NCBIfam" id="TIGR02937">
    <property type="entry name" value="sigma70-ECF"/>
    <property type="match status" value="1"/>
</dbReference>
<dbReference type="InterPro" id="IPR036388">
    <property type="entry name" value="WH-like_DNA-bd_sf"/>
</dbReference>
<evidence type="ECO:0000256" key="3">
    <source>
        <dbReference type="ARBA" id="ARBA00023082"/>
    </source>
</evidence>
<accession>A0A2S0VXW2</accession>
<dbReference type="OrthoDB" id="6689546at2"/>
<dbReference type="GO" id="GO:0006352">
    <property type="term" value="P:DNA-templated transcription initiation"/>
    <property type="evidence" value="ECO:0007669"/>
    <property type="project" value="InterPro"/>
</dbReference>
<reference evidence="7 8" key="1">
    <citation type="submission" date="2018-01" db="EMBL/GenBank/DDBJ databases">
        <title>Genome sequence of a Cantenovulum-like bacteria.</title>
        <authorList>
            <person name="Tan W.R."/>
            <person name="Lau N.-S."/>
            <person name="Go F."/>
            <person name="Amirul A.-A.A."/>
        </authorList>
    </citation>
    <scope>NUCLEOTIDE SEQUENCE [LARGE SCALE GENOMIC DNA]</scope>
    <source>
        <strain evidence="7 8">CCB-QB4</strain>
    </source>
</reference>
<organism evidence="7 8">
    <name type="scientific">Saccharobesus litoralis</name>
    <dbReference type="NCBI Taxonomy" id="2172099"/>
    <lineage>
        <taxon>Bacteria</taxon>
        <taxon>Pseudomonadati</taxon>
        <taxon>Pseudomonadota</taxon>
        <taxon>Gammaproteobacteria</taxon>
        <taxon>Alteromonadales</taxon>
        <taxon>Alteromonadaceae</taxon>
        <taxon>Saccharobesus</taxon>
    </lineage>
</organism>
<feature type="domain" description="RNA polymerase sigma factor 70 region 4 type 2" evidence="6">
    <location>
        <begin position="115"/>
        <end position="163"/>
    </location>
</feature>
<evidence type="ECO:0000259" key="5">
    <source>
        <dbReference type="Pfam" id="PF04542"/>
    </source>
</evidence>
<keyword evidence="8" id="KW-1185">Reference proteome</keyword>
<dbReference type="Pfam" id="PF08281">
    <property type="entry name" value="Sigma70_r4_2"/>
    <property type="match status" value="1"/>
</dbReference>
<dbReference type="PANTHER" id="PTHR43133">
    <property type="entry name" value="RNA POLYMERASE ECF-TYPE SIGMA FACTO"/>
    <property type="match status" value="1"/>
</dbReference>
<keyword evidence="4" id="KW-0804">Transcription</keyword>
<dbReference type="InterPro" id="IPR013324">
    <property type="entry name" value="RNA_pol_sigma_r3/r4-like"/>
</dbReference>
<dbReference type="PRINTS" id="PR00038">
    <property type="entry name" value="HTHLUXR"/>
</dbReference>
<dbReference type="SUPFAM" id="SSF88659">
    <property type="entry name" value="Sigma3 and sigma4 domains of RNA polymerase sigma factors"/>
    <property type="match status" value="1"/>
</dbReference>
<evidence type="ECO:0000313" key="8">
    <source>
        <dbReference type="Proteomes" id="UP000244441"/>
    </source>
</evidence>
<comment type="similarity">
    <text evidence="1">Belongs to the sigma-70 factor family. ECF subfamily.</text>
</comment>
<dbReference type="Pfam" id="PF04542">
    <property type="entry name" value="Sigma70_r2"/>
    <property type="match status" value="1"/>
</dbReference>
<keyword evidence="2" id="KW-0805">Transcription regulation</keyword>
<feature type="domain" description="RNA polymerase sigma-70 region 2" evidence="5">
    <location>
        <begin position="30"/>
        <end position="75"/>
    </location>
</feature>
<dbReference type="PANTHER" id="PTHR43133:SF63">
    <property type="entry name" value="RNA POLYMERASE SIGMA FACTOR FECI-RELATED"/>
    <property type="match status" value="1"/>
</dbReference>
<proteinExistence type="inferred from homology"/>
<dbReference type="KEGG" id="cate:C2869_07655"/>
<dbReference type="GO" id="GO:0003677">
    <property type="term" value="F:DNA binding"/>
    <property type="evidence" value="ECO:0007669"/>
    <property type="project" value="InterPro"/>
</dbReference>
<dbReference type="EMBL" id="CP026604">
    <property type="protein sequence ID" value="AWB68960.1"/>
    <property type="molecule type" value="Genomic_DNA"/>
</dbReference>
<dbReference type="GO" id="GO:0016987">
    <property type="term" value="F:sigma factor activity"/>
    <property type="evidence" value="ECO:0007669"/>
    <property type="project" value="UniProtKB-KW"/>
</dbReference>
<dbReference type="Gene3D" id="1.10.10.10">
    <property type="entry name" value="Winged helix-like DNA-binding domain superfamily/Winged helix DNA-binding domain"/>
    <property type="match status" value="1"/>
</dbReference>
<dbReference type="SUPFAM" id="SSF88946">
    <property type="entry name" value="Sigma2 domain of RNA polymerase sigma factors"/>
    <property type="match status" value="1"/>
</dbReference>
<dbReference type="InterPro" id="IPR007627">
    <property type="entry name" value="RNA_pol_sigma70_r2"/>
</dbReference>
<dbReference type="InterPro" id="IPR013249">
    <property type="entry name" value="RNA_pol_sigma70_r4_t2"/>
</dbReference>
<gene>
    <name evidence="7" type="ORF">C2869_07655</name>
</gene>
<keyword evidence="3" id="KW-0731">Sigma factor</keyword>
<dbReference type="InterPro" id="IPR000792">
    <property type="entry name" value="Tscrpt_reg_LuxR_C"/>
</dbReference>
<evidence type="ECO:0000256" key="2">
    <source>
        <dbReference type="ARBA" id="ARBA00023015"/>
    </source>
</evidence>